<dbReference type="WBParaSite" id="nRc.2.0.1.t08646-RA">
    <property type="protein sequence ID" value="nRc.2.0.1.t08646-RA"/>
    <property type="gene ID" value="nRc.2.0.1.g08646"/>
</dbReference>
<name>A0A915I4G7_ROMCU</name>
<evidence type="ECO:0000313" key="2">
    <source>
        <dbReference type="WBParaSite" id="nRc.2.0.1.t08646-RA"/>
    </source>
</evidence>
<protein>
    <submittedName>
        <fullName evidence="2">Uncharacterized protein</fullName>
    </submittedName>
</protein>
<organism evidence="1 2">
    <name type="scientific">Romanomermis culicivorax</name>
    <name type="common">Nematode worm</name>
    <dbReference type="NCBI Taxonomy" id="13658"/>
    <lineage>
        <taxon>Eukaryota</taxon>
        <taxon>Metazoa</taxon>
        <taxon>Ecdysozoa</taxon>
        <taxon>Nematoda</taxon>
        <taxon>Enoplea</taxon>
        <taxon>Dorylaimia</taxon>
        <taxon>Mermithida</taxon>
        <taxon>Mermithoidea</taxon>
        <taxon>Mermithidae</taxon>
        <taxon>Romanomermis</taxon>
    </lineage>
</organism>
<proteinExistence type="predicted"/>
<dbReference type="AlphaFoldDB" id="A0A915I4G7"/>
<accession>A0A915I4G7</accession>
<reference evidence="2" key="1">
    <citation type="submission" date="2022-11" db="UniProtKB">
        <authorList>
            <consortium name="WormBaseParasite"/>
        </authorList>
    </citation>
    <scope>IDENTIFICATION</scope>
</reference>
<keyword evidence="1" id="KW-1185">Reference proteome</keyword>
<evidence type="ECO:0000313" key="1">
    <source>
        <dbReference type="Proteomes" id="UP000887565"/>
    </source>
</evidence>
<sequence length="107" mass="12414">MHQFKGIYSMCNGGEVKGCPETLENLEKSGNFDLYCYDVNGATSTYDRSMRKASFSYFDLFLILTKCTLFYGLRNAVPEGEYRHNRRKTPNFFSVSPSRCYNVRETE</sequence>
<dbReference type="Proteomes" id="UP000887565">
    <property type="component" value="Unplaced"/>
</dbReference>